<gene>
    <name evidence="13" type="ORF">SAMN04489742_3469</name>
</gene>
<dbReference type="SUPFAM" id="SSF52540">
    <property type="entry name" value="P-loop containing nucleoside triphosphate hydrolases"/>
    <property type="match status" value="1"/>
</dbReference>
<dbReference type="GO" id="GO:0034040">
    <property type="term" value="F:ATPase-coupled lipid transmembrane transporter activity"/>
    <property type="evidence" value="ECO:0007669"/>
    <property type="project" value="TreeGrafter"/>
</dbReference>
<dbReference type="Gene3D" id="3.40.50.300">
    <property type="entry name" value="P-loop containing nucleotide triphosphate hydrolases"/>
    <property type="match status" value="1"/>
</dbReference>
<comment type="subcellular location">
    <subcellularLocation>
        <location evidence="1">Cell membrane</location>
        <topology evidence="1">Multi-pass membrane protein</topology>
    </subcellularLocation>
</comment>
<accession>A0A1H1FIR0</accession>
<keyword evidence="8 10" id="KW-0472">Membrane</keyword>
<dbReference type="Gene3D" id="1.20.1560.10">
    <property type="entry name" value="ABC transporter type 1, transmembrane domain"/>
    <property type="match status" value="1"/>
</dbReference>
<dbReference type="SMART" id="SM00382">
    <property type="entry name" value="AAA"/>
    <property type="match status" value="1"/>
</dbReference>
<dbReference type="STRING" id="37928.SAMN04489742_3469"/>
<dbReference type="EMBL" id="FNKH01000002">
    <property type="protein sequence ID" value="SDR00734.1"/>
    <property type="molecule type" value="Genomic_DNA"/>
</dbReference>
<dbReference type="Pfam" id="PF00005">
    <property type="entry name" value="ABC_tran"/>
    <property type="match status" value="1"/>
</dbReference>
<reference evidence="13 14" key="1">
    <citation type="submission" date="2016-10" db="EMBL/GenBank/DDBJ databases">
        <authorList>
            <person name="de Groot N.N."/>
        </authorList>
    </citation>
    <scope>NUCLEOTIDE SEQUENCE [LARGE SCALE GENOMIC DNA]</scope>
    <source>
        <strain evidence="13 14">DSM 20117</strain>
    </source>
</reference>
<dbReference type="PANTHER" id="PTHR24221:SF654">
    <property type="entry name" value="ATP-BINDING CASSETTE SUB-FAMILY B MEMBER 6"/>
    <property type="match status" value="1"/>
</dbReference>
<dbReference type="PROSITE" id="PS00211">
    <property type="entry name" value="ABC_TRANSPORTER_1"/>
    <property type="match status" value="1"/>
</dbReference>
<evidence type="ECO:0000256" key="9">
    <source>
        <dbReference type="ARBA" id="ARBA00061644"/>
    </source>
</evidence>
<dbReference type="SUPFAM" id="SSF90123">
    <property type="entry name" value="ABC transporter transmembrane region"/>
    <property type="match status" value="1"/>
</dbReference>
<dbReference type="InterPro" id="IPR027417">
    <property type="entry name" value="P-loop_NTPase"/>
</dbReference>
<sequence length="607" mass="64579">MNSILKVLGPLLKTLPEGSRRFLTGYAVASAALALLDIVALGLVAALLPGLVSGQPMVWPVLGDITEKGLVLPLLIFICLLIVLKGILAVMLLRFATKRFARHEVAIGDRLFAAYLASPWEKRLGRNSAEIVRSVDVGVGITVSGVLMPAMTLFGELGTMVAVVVVLFIAQPLIAIVTMLYLGLVALLLAKVISPRAVAIGRQNREWSNRTAKTLYEALGALKEITLADRGPEVQEQVHGTRTKSALARAGAIQISQIPRYVLETALVVGFALVGGVGLLVGGPAGAVSAIGLFAIAGFRLIPSLTRMQAVQSSVNTSASFARQVIEDIREGDEEMARQSKERPQHDLADAPADIVLQDVSFSYPGAQAPALDRISIRIPAGSHVAFVGSSGAGKSTMVDILLGLLEPTAGHIEVGGERLEFVLTSWRKRIGYVPQEVSLFDASVAQNVALAWDESKVDRERVETALRRAQLLDTLLARDGGIDAVVGERGMALSGGQRQRLGIARALYDNPQVLVMDEATSALDTATEAAVTKAINELHGNVTVITVAHRLATIRHADIVFFMRDGEVAAYGTFDDVVARVPDFAEQAALAGLTPQELAADERSEA</sequence>
<dbReference type="GO" id="GO:0016887">
    <property type="term" value="F:ATP hydrolysis activity"/>
    <property type="evidence" value="ECO:0007669"/>
    <property type="project" value="InterPro"/>
</dbReference>
<dbReference type="PROSITE" id="PS50893">
    <property type="entry name" value="ABC_TRANSPORTER_2"/>
    <property type="match status" value="1"/>
</dbReference>
<dbReference type="RefSeq" id="WP_074701603.1">
    <property type="nucleotide sequence ID" value="NZ_CP018863.1"/>
</dbReference>
<dbReference type="InterPro" id="IPR003439">
    <property type="entry name" value="ABC_transporter-like_ATP-bd"/>
</dbReference>
<evidence type="ECO:0000256" key="4">
    <source>
        <dbReference type="ARBA" id="ARBA00022692"/>
    </source>
</evidence>
<evidence type="ECO:0000313" key="13">
    <source>
        <dbReference type="EMBL" id="SDR00734.1"/>
    </source>
</evidence>
<dbReference type="InterPro" id="IPR011527">
    <property type="entry name" value="ABC1_TM_dom"/>
</dbReference>
<feature type="transmembrane region" description="Helical" evidence="10">
    <location>
        <begin position="131"/>
        <end position="154"/>
    </location>
</feature>
<dbReference type="Proteomes" id="UP000181917">
    <property type="component" value="Unassembled WGS sequence"/>
</dbReference>
<dbReference type="GO" id="GO:0140359">
    <property type="term" value="F:ABC-type transporter activity"/>
    <property type="evidence" value="ECO:0007669"/>
    <property type="project" value="InterPro"/>
</dbReference>
<evidence type="ECO:0000256" key="3">
    <source>
        <dbReference type="ARBA" id="ARBA00022475"/>
    </source>
</evidence>
<feature type="domain" description="ABC transmembrane type-1" evidence="12">
    <location>
        <begin position="27"/>
        <end position="317"/>
    </location>
</feature>
<feature type="transmembrane region" description="Helical" evidence="10">
    <location>
        <begin position="70"/>
        <end position="93"/>
    </location>
</feature>
<organism evidence="13 14">
    <name type="scientific">Crystallibacter crystallopoietes</name>
    <dbReference type="NCBI Taxonomy" id="37928"/>
    <lineage>
        <taxon>Bacteria</taxon>
        <taxon>Bacillati</taxon>
        <taxon>Actinomycetota</taxon>
        <taxon>Actinomycetes</taxon>
        <taxon>Micrococcales</taxon>
        <taxon>Micrococcaceae</taxon>
        <taxon>Crystallibacter</taxon>
    </lineage>
</organism>
<evidence type="ECO:0000313" key="14">
    <source>
        <dbReference type="Proteomes" id="UP000181917"/>
    </source>
</evidence>
<keyword evidence="5" id="KW-0547">Nucleotide-binding</keyword>
<keyword evidence="14" id="KW-1185">Reference proteome</keyword>
<dbReference type="InterPro" id="IPR003593">
    <property type="entry name" value="AAA+_ATPase"/>
</dbReference>
<keyword evidence="6" id="KW-0067">ATP-binding</keyword>
<dbReference type="InterPro" id="IPR039421">
    <property type="entry name" value="Type_1_exporter"/>
</dbReference>
<evidence type="ECO:0000256" key="1">
    <source>
        <dbReference type="ARBA" id="ARBA00004651"/>
    </source>
</evidence>
<comment type="similarity">
    <text evidence="9">Belongs to the ABC transporter superfamily. Lipid exporter (TC 3.A.1.106) family.</text>
</comment>
<keyword evidence="3" id="KW-1003">Cell membrane</keyword>
<feature type="transmembrane region" description="Helical" evidence="10">
    <location>
        <begin position="23"/>
        <end position="50"/>
    </location>
</feature>
<dbReference type="PROSITE" id="PS50929">
    <property type="entry name" value="ABC_TM1F"/>
    <property type="match status" value="1"/>
</dbReference>
<keyword evidence="4 10" id="KW-0812">Transmembrane</keyword>
<evidence type="ECO:0000259" key="11">
    <source>
        <dbReference type="PROSITE" id="PS50893"/>
    </source>
</evidence>
<dbReference type="GO" id="GO:0005886">
    <property type="term" value="C:plasma membrane"/>
    <property type="evidence" value="ECO:0007669"/>
    <property type="project" value="UniProtKB-SubCell"/>
</dbReference>
<evidence type="ECO:0000259" key="12">
    <source>
        <dbReference type="PROSITE" id="PS50929"/>
    </source>
</evidence>
<dbReference type="FunFam" id="3.40.50.300:FF:000299">
    <property type="entry name" value="ABC transporter ATP-binding protein/permease"/>
    <property type="match status" value="1"/>
</dbReference>
<evidence type="ECO:0000256" key="8">
    <source>
        <dbReference type="ARBA" id="ARBA00023136"/>
    </source>
</evidence>
<protein>
    <submittedName>
        <fullName evidence="13">ABC-type bacteriocin/lantibiotic exporter, contains an N-terminal double-glycine peptidase domain</fullName>
    </submittedName>
</protein>
<keyword evidence="7 10" id="KW-1133">Transmembrane helix</keyword>
<dbReference type="PANTHER" id="PTHR24221">
    <property type="entry name" value="ATP-BINDING CASSETTE SUB-FAMILY B"/>
    <property type="match status" value="1"/>
</dbReference>
<feature type="transmembrane region" description="Helical" evidence="10">
    <location>
        <begin position="160"/>
        <end position="190"/>
    </location>
</feature>
<dbReference type="KEGG" id="acry:AC20117_00145"/>
<proteinExistence type="inferred from homology"/>
<keyword evidence="2" id="KW-0813">Transport</keyword>
<evidence type="ECO:0000256" key="6">
    <source>
        <dbReference type="ARBA" id="ARBA00022840"/>
    </source>
</evidence>
<evidence type="ECO:0000256" key="2">
    <source>
        <dbReference type="ARBA" id="ARBA00022448"/>
    </source>
</evidence>
<dbReference type="GO" id="GO:0005524">
    <property type="term" value="F:ATP binding"/>
    <property type="evidence" value="ECO:0007669"/>
    <property type="project" value="UniProtKB-KW"/>
</dbReference>
<feature type="transmembrane region" description="Helical" evidence="10">
    <location>
        <begin position="261"/>
        <end position="279"/>
    </location>
</feature>
<name>A0A1H1FIR0_9MICC</name>
<evidence type="ECO:0000256" key="10">
    <source>
        <dbReference type="SAM" id="Phobius"/>
    </source>
</evidence>
<evidence type="ECO:0000256" key="7">
    <source>
        <dbReference type="ARBA" id="ARBA00022989"/>
    </source>
</evidence>
<evidence type="ECO:0000256" key="5">
    <source>
        <dbReference type="ARBA" id="ARBA00022741"/>
    </source>
</evidence>
<dbReference type="AlphaFoldDB" id="A0A1H1FIR0"/>
<feature type="domain" description="ABC transporter" evidence="11">
    <location>
        <begin position="355"/>
        <end position="591"/>
    </location>
</feature>
<dbReference type="InterPro" id="IPR036640">
    <property type="entry name" value="ABC1_TM_sf"/>
</dbReference>
<dbReference type="InterPro" id="IPR017871">
    <property type="entry name" value="ABC_transporter-like_CS"/>
</dbReference>
<dbReference type="OrthoDB" id="9806127at2"/>